<organism evidence="1">
    <name type="scientific">Arundo donax</name>
    <name type="common">Giant reed</name>
    <name type="synonym">Donax arundinaceus</name>
    <dbReference type="NCBI Taxonomy" id="35708"/>
    <lineage>
        <taxon>Eukaryota</taxon>
        <taxon>Viridiplantae</taxon>
        <taxon>Streptophyta</taxon>
        <taxon>Embryophyta</taxon>
        <taxon>Tracheophyta</taxon>
        <taxon>Spermatophyta</taxon>
        <taxon>Magnoliopsida</taxon>
        <taxon>Liliopsida</taxon>
        <taxon>Poales</taxon>
        <taxon>Poaceae</taxon>
        <taxon>PACMAD clade</taxon>
        <taxon>Arundinoideae</taxon>
        <taxon>Arundineae</taxon>
        <taxon>Arundo</taxon>
    </lineage>
</organism>
<protein>
    <submittedName>
        <fullName evidence="1">Uncharacterized protein</fullName>
    </submittedName>
</protein>
<reference evidence="1" key="1">
    <citation type="submission" date="2014-09" db="EMBL/GenBank/DDBJ databases">
        <authorList>
            <person name="Magalhaes I.L.F."/>
            <person name="Oliveira U."/>
            <person name="Santos F.R."/>
            <person name="Vidigal T.H.D.A."/>
            <person name="Brescovit A.D."/>
            <person name="Santos A.J."/>
        </authorList>
    </citation>
    <scope>NUCLEOTIDE SEQUENCE</scope>
    <source>
        <tissue evidence="1">Shoot tissue taken approximately 20 cm above the soil surface</tissue>
    </source>
</reference>
<evidence type="ECO:0000313" key="1">
    <source>
        <dbReference type="EMBL" id="JAD55127.1"/>
    </source>
</evidence>
<accession>A0A0A9B776</accession>
<name>A0A0A9B776_ARUDO</name>
<reference evidence="1" key="2">
    <citation type="journal article" date="2015" name="Data Brief">
        <title>Shoot transcriptome of the giant reed, Arundo donax.</title>
        <authorList>
            <person name="Barrero R.A."/>
            <person name="Guerrero F.D."/>
            <person name="Moolhuijzen P."/>
            <person name="Goolsby J.A."/>
            <person name="Tidwell J."/>
            <person name="Bellgard S.E."/>
            <person name="Bellgard M.I."/>
        </authorList>
    </citation>
    <scope>NUCLEOTIDE SEQUENCE</scope>
    <source>
        <tissue evidence="1">Shoot tissue taken approximately 20 cm above the soil surface</tissue>
    </source>
</reference>
<dbReference type="EMBL" id="GBRH01242768">
    <property type="protein sequence ID" value="JAD55127.1"/>
    <property type="molecule type" value="Transcribed_RNA"/>
</dbReference>
<proteinExistence type="predicted"/>
<sequence length="33" mass="4041">MILLSDSYNQFNQSSAAFIVHMYKQYMNRDNYF</sequence>
<dbReference type="AlphaFoldDB" id="A0A0A9B776"/>